<protein>
    <recommendedName>
        <fullName evidence="1">SLH domain-containing protein</fullName>
    </recommendedName>
</protein>
<dbReference type="Pfam" id="PF00395">
    <property type="entry name" value="SLH"/>
    <property type="match status" value="1"/>
</dbReference>
<reference evidence="2" key="1">
    <citation type="submission" date="2019-10" db="EMBL/GenBank/DDBJ databases">
        <title>Description of Paenibacillus glebae sp. nov.</title>
        <authorList>
            <person name="Carlier A."/>
            <person name="Qi S."/>
        </authorList>
    </citation>
    <scope>NUCLEOTIDE SEQUENCE</scope>
    <source>
        <strain evidence="2">LMG 31456</strain>
    </source>
</reference>
<feature type="domain" description="SLH" evidence="1">
    <location>
        <begin position="1"/>
        <end position="43"/>
    </location>
</feature>
<organism evidence="2 3">
    <name type="scientific">Paenibacillus foliorum</name>
    <dbReference type="NCBI Taxonomy" id="2654974"/>
    <lineage>
        <taxon>Bacteria</taxon>
        <taxon>Bacillati</taxon>
        <taxon>Bacillota</taxon>
        <taxon>Bacilli</taxon>
        <taxon>Bacillales</taxon>
        <taxon>Paenibacillaceae</taxon>
        <taxon>Paenibacillus</taxon>
    </lineage>
</organism>
<dbReference type="PROSITE" id="PS51272">
    <property type="entry name" value="SLH"/>
    <property type="match status" value="1"/>
</dbReference>
<dbReference type="InterPro" id="IPR001119">
    <property type="entry name" value="SLH_dom"/>
</dbReference>
<evidence type="ECO:0000259" key="1">
    <source>
        <dbReference type="PROSITE" id="PS51272"/>
    </source>
</evidence>
<dbReference type="Proteomes" id="UP000641588">
    <property type="component" value="Unassembled WGS sequence"/>
</dbReference>
<accession>A0A972GWB3</accession>
<name>A0A972GWB3_9BACL</name>
<gene>
    <name evidence="2" type="ORF">GC093_33465</name>
</gene>
<keyword evidence="3" id="KW-1185">Reference proteome</keyword>
<dbReference type="EMBL" id="WHOD01000128">
    <property type="protein sequence ID" value="NOU98104.1"/>
    <property type="molecule type" value="Genomic_DNA"/>
</dbReference>
<evidence type="ECO:0000313" key="3">
    <source>
        <dbReference type="Proteomes" id="UP000641588"/>
    </source>
</evidence>
<proteinExistence type="predicted"/>
<dbReference type="AlphaFoldDB" id="A0A972GWB3"/>
<comment type="caution">
    <text evidence="2">The sequence shown here is derived from an EMBL/GenBank/DDBJ whole genome shotgun (WGS) entry which is preliminary data.</text>
</comment>
<evidence type="ECO:0000313" key="2">
    <source>
        <dbReference type="EMBL" id="NOU98104.1"/>
    </source>
</evidence>
<sequence length="43" mass="4631">MGVIEGFEDIISGFPDGTFRPGAPATWAEAAAMLYRLMEALDI</sequence>